<evidence type="ECO:0000256" key="1">
    <source>
        <dbReference type="SAM" id="Coils"/>
    </source>
</evidence>
<evidence type="ECO:0000313" key="4">
    <source>
        <dbReference type="EMBL" id="EEV01371.1"/>
    </source>
</evidence>
<evidence type="ECO:0000259" key="3">
    <source>
        <dbReference type="PROSITE" id="PS51194"/>
    </source>
</evidence>
<dbReference type="PANTHER" id="PTHR41313">
    <property type="entry name" value="ADENINE-SPECIFIC METHYLTRANSFERASE"/>
    <property type="match status" value="1"/>
</dbReference>
<sequence>LGLGNFDSWAATSGETQTAIELAPEGTGYRAKTRFAKFFNLPELISLFKESADIQTPDMLKLPVPEAEYENVVLKPSEYQKEMVQSLADRAEAVRDRKVEPHVDNMLKITNDGRKLALDQRLINDMLPDEDNSKSTTCVDKAFEIWEETKEQKSAQLIFCDLSTPKGDGTFNVYEDICNKLKEKGVPPEEIAFIHDANTEKRKAELFAKVRSGQVRFLLGSTAKMGAGTNVQDRLIALHHLDVPWRPSDIEQQEGRILRQGNMNDKVKIFRYVTEGTFDSYSWQLIENKQKFIGQIMTSKSPVRSCEDIDEAALSYAEVKALATGNPYIKEKMDLDIQVSKLKLLKANHTSQRYRLEDNIAKHYPMQITALKERLEGYRADIQTYAAHKPVDKDAFSMKIGNRTYTDKKEAGAALIDMCRSAKQPNMAVTIGEYQGFKMSVSFDSFFSKFTISLKGSLSHEVEIGADPLGNLQRLSNALEGMTGKMADVEQKLSNVEHQLETAKVEVTKPFAQEQELAEKLERLAELNALLNMDEKGDNALDMGDDEPEDENGEQSAQTQESEPNRAEDIQAVAEEPLKPVASFLMSERIAEHDKERMLADGSRGRVSVKEKLAEMKQKISDQKMPEKPETVKSKGKEESL</sequence>
<feature type="compositionally biased region" description="Basic and acidic residues" evidence="2">
    <location>
        <begin position="608"/>
        <end position="641"/>
    </location>
</feature>
<evidence type="ECO:0000256" key="2">
    <source>
        <dbReference type="SAM" id="MobiDB-lite"/>
    </source>
</evidence>
<feature type="coiled-coil region" evidence="1">
    <location>
        <begin position="472"/>
        <end position="506"/>
    </location>
</feature>
<keyword evidence="4" id="KW-0067">ATP-binding</keyword>
<feature type="domain" description="Helicase C-terminal" evidence="3">
    <location>
        <begin position="138"/>
        <end position="304"/>
    </location>
</feature>
<feature type="region of interest" description="Disordered" evidence="2">
    <location>
        <begin position="594"/>
        <end position="641"/>
    </location>
</feature>
<feature type="non-terminal residue" evidence="4">
    <location>
        <position position="1"/>
    </location>
</feature>
<proteinExistence type="predicted"/>
<dbReference type="Proteomes" id="UP000004828">
    <property type="component" value="Unassembled WGS sequence"/>
</dbReference>
<keyword evidence="4" id="KW-0347">Helicase</keyword>
<dbReference type="Gene3D" id="3.40.50.300">
    <property type="entry name" value="P-loop containing nucleotide triphosphate hydrolases"/>
    <property type="match status" value="1"/>
</dbReference>
<accession>C7G9X5</accession>
<comment type="caution">
    <text evidence="4">The sequence shown here is derived from an EMBL/GenBank/DDBJ whole genome shotgun (WGS) entry which is preliminary data.</text>
</comment>
<feature type="region of interest" description="Disordered" evidence="2">
    <location>
        <begin position="536"/>
        <end position="579"/>
    </location>
</feature>
<dbReference type="InterPro" id="IPR001650">
    <property type="entry name" value="Helicase_C-like"/>
</dbReference>
<dbReference type="SUPFAM" id="SSF52540">
    <property type="entry name" value="P-loop containing nucleoside triphosphate hydrolases"/>
    <property type="match status" value="1"/>
</dbReference>
<dbReference type="PANTHER" id="PTHR41313:SF1">
    <property type="entry name" value="DNA METHYLASE ADENINE-SPECIFIC DOMAIN-CONTAINING PROTEIN"/>
    <property type="match status" value="1"/>
</dbReference>
<dbReference type="EMBL" id="ABYJ02000076">
    <property type="protein sequence ID" value="EEV01371.1"/>
    <property type="molecule type" value="Genomic_DNA"/>
</dbReference>
<dbReference type="InterPro" id="IPR027417">
    <property type="entry name" value="P-loop_NTPase"/>
</dbReference>
<name>C7G9X5_9FIRM</name>
<evidence type="ECO:0000313" key="5">
    <source>
        <dbReference type="Proteomes" id="UP000004828"/>
    </source>
</evidence>
<feature type="compositionally biased region" description="Acidic residues" evidence="2">
    <location>
        <begin position="543"/>
        <end position="553"/>
    </location>
</feature>
<gene>
    <name evidence="4" type="ORF">ROSINTL182_06705</name>
</gene>
<dbReference type="GO" id="GO:0004386">
    <property type="term" value="F:helicase activity"/>
    <property type="evidence" value="ECO:0007669"/>
    <property type="project" value="UniProtKB-KW"/>
</dbReference>
<reference evidence="4 5" key="1">
    <citation type="submission" date="2009-08" db="EMBL/GenBank/DDBJ databases">
        <authorList>
            <person name="Weinstock G."/>
            <person name="Sodergren E."/>
            <person name="Clifton S."/>
            <person name="Fulton L."/>
            <person name="Fulton B."/>
            <person name="Courtney L."/>
            <person name="Fronick C."/>
            <person name="Harrison M."/>
            <person name="Strong C."/>
            <person name="Farmer C."/>
            <person name="Delahaunty K."/>
            <person name="Markovic C."/>
            <person name="Hall O."/>
            <person name="Minx P."/>
            <person name="Tomlinson C."/>
            <person name="Mitreva M."/>
            <person name="Nelson J."/>
            <person name="Hou S."/>
            <person name="Wollam A."/>
            <person name="Pepin K.H."/>
            <person name="Johnson M."/>
            <person name="Bhonagiri V."/>
            <person name="Nash W.E."/>
            <person name="Warren W."/>
            <person name="Chinwalla A."/>
            <person name="Mardis E.R."/>
            <person name="Wilson R.K."/>
        </authorList>
    </citation>
    <scope>NUCLEOTIDE SEQUENCE [LARGE SCALE GENOMIC DNA]</scope>
    <source>
        <strain evidence="4 5">L1-82</strain>
    </source>
</reference>
<keyword evidence="4" id="KW-0547">Nucleotide-binding</keyword>
<dbReference type="RefSeq" id="WP_006856819.1">
    <property type="nucleotide sequence ID" value="NZ_GG692720.1"/>
</dbReference>
<organism evidence="4 5">
    <name type="scientific">Roseburia intestinalis L1-82</name>
    <dbReference type="NCBI Taxonomy" id="536231"/>
    <lineage>
        <taxon>Bacteria</taxon>
        <taxon>Bacillati</taxon>
        <taxon>Bacillota</taxon>
        <taxon>Clostridia</taxon>
        <taxon>Lachnospirales</taxon>
        <taxon>Lachnospiraceae</taxon>
        <taxon>Roseburia</taxon>
    </lineage>
</organism>
<dbReference type="Pfam" id="PF00271">
    <property type="entry name" value="Helicase_C"/>
    <property type="match status" value="1"/>
</dbReference>
<dbReference type="PROSITE" id="PS51194">
    <property type="entry name" value="HELICASE_CTER"/>
    <property type="match status" value="1"/>
</dbReference>
<dbReference type="HOGENOM" id="CLU_426748_0_0_9"/>
<dbReference type="AlphaFoldDB" id="C7G9X5"/>
<keyword evidence="4" id="KW-0378">Hydrolase</keyword>
<keyword evidence="1" id="KW-0175">Coiled coil</keyword>
<protein>
    <submittedName>
        <fullName evidence="4">Helicase C-terminal domain protein</fullName>
    </submittedName>
</protein>
<dbReference type="InterPro" id="IPR052933">
    <property type="entry name" value="DNA_Protect_Modify"/>
</dbReference>